<evidence type="ECO:0000313" key="10">
    <source>
        <dbReference type="Proteomes" id="UP000440713"/>
    </source>
</evidence>
<dbReference type="InterPro" id="IPR037278">
    <property type="entry name" value="ARFGAP/RecO"/>
</dbReference>
<evidence type="ECO:0000256" key="4">
    <source>
        <dbReference type="ARBA" id="ARBA00023172"/>
    </source>
</evidence>
<dbReference type="GO" id="GO:0006302">
    <property type="term" value="P:double-strand break repair"/>
    <property type="evidence" value="ECO:0007669"/>
    <property type="project" value="TreeGrafter"/>
</dbReference>
<keyword evidence="3 7" id="KW-0227">DNA damage</keyword>
<evidence type="ECO:0000256" key="5">
    <source>
        <dbReference type="ARBA" id="ARBA00023204"/>
    </source>
</evidence>
<sequence>MIILNTQGVVLRTIKFNDNDLILTIFSRKYGKASVLAKGAQRQRSRFLSVSQIFSYNNYVLKKQKDMFTLSQGESIKSFYNISQDLESYAYTSFIAKLVENNIVEGQTNNRLFELFVKTLFLFSEQVEDRMFLLDIFLLKFIDYMGYRPDLNNCVSCGKKFPSYSYFSLEKGGVICGNCSDFEKNFVKLDKTTIELMQYILNNDIIDCNKAKVSPILVKELFFLLKRYLVAHFENVNFLPLDLLK</sequence>
<evidence type="ECO:0000256" key="7">
    <source>
        <dbReference type="HAMAP-Rule" id="MF_00201"/>
    </source>
</evidence>
<comment type="similarity">
    <text evidence="1 7">Belongs to the RecO family.</text>
</comment>
<comment type="function">
    <text evidence="7">Involved in DNA repair and RecF pathway recombination.</text>
</comment>
<accession>A0A6N7WYJ6</accession>
<keyword evidence="5 7" id="KW-0234">DNA repair</keyword>
<organism evidence="9 10">
    <name type="scientific">Peptostreptococcus porci</name>
    <dbReference type="NCBI Taxonomy" id="2652282"/>
    <lineage>
        <taxon>Bacteria</taxon>
        <taxon>Bacillati</taxon>
        <taxon>Bacillota</taxon>
        <taxon>Clostridia</taxon>
        <taxon>Peptostreptococcales</taxon>
        <taxon>Peptostreptococcaceae</taxon>
        <taxon>Peptostreptococcus</taxon>
    </lineage>
</organism>
<dbReference type="HAMAP" id="MF_00201">
    <property type="entry name" value="RecO"/>
    <property type="match status" value="1"/>
</dbReference>
<feature type="domain" description="DNA replication/recombination mediator RecO N-terminal" evidence="8">
    <location>
        <begin position="1"/>
        <end position="79"/>
    </location>
</feature>
<name>A0A6N7WYJ6_9FIRM</name>
<dbReference type="RefSeq" id="WP_154537317.1">
    <property type="nucleotide sequence ID" value="NZ_JAXFLG010000002.1"/>
</dbReference>
<dbReference type="NCBIfam" id="TIGR00613">
    <property type="entry name" value="reco"/>
    <property type="match status" value="1"/>
</dbReference>
<dbReference type="Gene3D" id="1.20.1440.120">
    <property type="entry name" value="Recombination protein O, C-terminal domain"/>
    <property type="match status" value="1"/>
</dbReference>
<dbReference type="PANTHER" id="PTHR33991">
    <property type="entry name" value="DNA REPAIR PROTEIN RECO"/>
    <property type="match status" value="1"/>
</dbReference>
<dbReference type="AlphaFoldDB" id="A0A6N7WYJ6"/>
<protein>
    <recommendedName>
        <fullName evidence="2 7">DNA repair protein RecO</fullName>
    </recommendedName>
    <alternativeName>
        <fullName evidence="6 7">Recombination protein O</fullName>
    </alternativeName>
</protein>
<keyword evidence="4 7" id="KW-0233">DNA recombination</keyword>
<evidence type="ECO:0000256" key="1">
    <source>
        <dbReference type="ARBA" id="ARBA00007452"/>
    </source>
</evidence>
<evidence type="ECO:0000256" key="2">
    <source>
        <dbReference type="ARBA" id="ARBA00021310"/>
    </source>
</evidence>
<proteinExistence type="inferred from homology"/>
<dbReference type="Proteomes" id="UP000440713">
    <property type="component" value="Unassembled WGS sequence"/>
</dbReference>
<dbReference type="PANTHER" id="PTHR33991:SF1">
    <property type="entry name" value="DNA REPAIR PROTEIN RECO"/>
    <property type="match status" value="1"/>
</dbReference>
<evidence type="ECO:0000256" key="3">
    <source>
        <dbReference type="ARBA" id="ARBA00022763"/>
    </source>
</evidence>
<dbReference type="Gene3D" id="2.40.50.140">
    <property type="entry name" value="Nucleic acid-binding proteins"/>
    <property type="match status" value="1"/>
</dbReference>
<dbReference type="InterPro" id="IPR022572">
    <property type="entry name" value="DNA_rep/recomb_RecO_N"/>
</dbReference>
<comment type="caution">
    <text evidence="9">The sequence shown here is derived from an EMBL/GenBank/DDBJ whole genome shotgun (WGS) entry which is preliminary data.</text>
</comment>
<dbReference type="InterPro" id="IPR042242">
    <property type="entry name" value="RecO_C"/>
</dbReference>
<dbReference type="InterPro" id="IPR012340">
    <property type="entry name" value="NA-bd_OB-fold"/>
</dbReference>
<gene>
    <name evidence="7 9" type="primary">recO</name>
    <name evidence="9" type="ORF">FYJ71_03015</name>
</gene>
<dbReference type="Pfam" id="PF02565">
    <property type="entry name" value="RecO_C"/>
    <property type="match status" value="1"/>
</dbReference>
<evidence type="ECO:0000313" key="9">
    <source>
        <dbReference type="EMBL" id="MST61945.1"/>
    </source>
</evidence>
<reference evidence="9 10" key="1">
    <citation type="submission" date="2019-08" db="EMBL/GenBank/DDBJ databases">
        <title>In-depth cultivation of the pig gut microbiome towards novel bacterial diversity and tailored functional studies.</title>
        <authorList>
            <person name="Wylensek D."/>
            <person name="Hitch T.C.A."/>
            <person name="Clavel T."/>
        </authorList>
    </citation>
    <scope>NUCLEOTIDE SEQUENCE [LARGE SCALE GENOMIC DNA]</scope>
    <source>
        <strain evidence="9 10">WCA-SAB-591-4A-A</strain>
    </source>
</reference>
<keyword evidence="10" id="KW-1185">Reference proteome</keyword>
<dbReference type="EMBL" id="VUNE01000001">
    <property type="protein sequence ID" value="MST61945.1"/>
    <property type="molecule type" value="Genomic_DNA"/>
</dbReference>
<evidence type="ECO:0000259" key="8">
    <source>
        <dbReference type="Pfam" id="PF11967"/>
    </source>
</evidence>
<dbReference type="SUPFAM" id="SSF50249">
    <property type="entry name" value="Nucleic acid-binding proteins"/>
    <property type="match status" value="1"/>
</dbReference>
<dbReference type="InterPro" id="IPR003717">
    <property type="entry name" value="RecO"/>
</dbReference>
<evidence type="ECO:0000256" key="6">
    <source>
        <dbReference type="ARBA" id="ARBA00033409"/>
    </source>
</evidence>
<dbReference type="GO" id="GO:0043590">
    <property type="term" value="C:bacterial nucleoid"/>
    <property type="evidence" value="ECO:0007669"/>
    <property type="project" value="TreeGrafter"/>
</dbReference>
<dbReference type="GO" id="GO:0006310">
    <property type="term" value="P:DNA recombination"/>
    <property type="evidence" value="ECO:0007669"/>
    <property type="project" value="UniProtKB-UniRule"/>
</dbReference>
<dbReference type="Gene3D" id="6.20.220.20">
    <property type="entry name" value="Recombination protein O, zinc-binding domain"/>
    <property type="match status" value="1"/>
</dbReference>
<dbReference type="Pfam" id="PF11967">
    <property type="entry name" value="RecO_N"/>
    <property type="match status" value="1"/>
</dbReference>
<dbReference type="SUPFAM" id="SSF57863">
    <property type="entry name" value="ArfGap/RecO-like zinc finger"/>
    <property type="match status" value="1"/>
</dbReference>